<keyword evidence="1" id="KW-0812">Transmembrane</keyword>
<comment type="caution">
    <text evidence="2">The sequence shown here is derived from an EMBL/GenBank/DDBJ whole genome shotgun (WGS) entry which is preliminary data.</text>
</comment>
<evidence type="ECO:0000256" key="1">
    <source>
        <dbReference type="SAM" id="Phobius"/>
    </source>
</evidence>
<protein>
    <submittedName>
        <fullName evidence="2">Uncharacterized protein</fullName>
    </submittedName>
</protein>
<organism evidence="2 3">
    <name type="scientific">Vespula pensylvanica</name>
    <name type="common">Western yellow jacket</name>
    <name type="synonym">Wasp</name>
    <dbReference type="NCBI Taxonomy" id="30213"/>
    <lineage>
        <taxon>Eukaryota</taxon>
        <taxon>Metazoa</taxon>
        <taxon>Ecdysozoa</taxon>
        <taxon>Arthropoda</taxon>
        <taxon>Hexapoda</taxon>
        <taxon>Insecta</taxon>
        <taxon>Pterygota</taxon>
        <taxon>Neoptera</taxon>
        <taxon>Endopterygota</taxon>
        <taxon>Hymenoptera</taxon>
        <taxon>Apocrita</taxon>
        <taxon>Aculeata</taxon>
        <taxon>Vespoidea</taxon>
        <taxon>Vespidae</taxon>
        <taxon>Vespinae</taxon>
        <taxon>Vespula</taxon>
    </lineage>
</organism>
<sequence>MVVLRSEVCVGILNAKRRAYCVILATVAAAALGVIIISEGGQNTGPESHNAEFYDSGHREAAGCNLVVGRRSNGTPGTSRDRANSANVLLASVWLTLMEGRSLAVINVLRSFFDGAPRVNGLIRYHIGSRPPETVWHC</sequence>
<reference evidence="2" key="1">
    <citation type="journal article" date="2020" name="G3 (Bethesda)">
        <title>High-Quality Assemblies for Three Invasive Social Wasps from the &lt;i&gt;Vespula&lt;/i&gt; Genus.</title>
        <authorList>
            <person name="Harrop T.W.R."/>
            <person name="Guhlin J."/>
            <person name="McLaughlin G.M."/>
            <person name="Permina E."/>
            <person name="Stockwell P."/>
            <person name="Gilligan J."/>
            <person name="Le Lec M.F."/>
            <person name="Gruber M.A.M."/>
            <person name="Quinn O."/>
            <person name="Lovegrove M."/>
            <person name="Duncan E.J."/>
            <person name="Remnant E.J."/>
            <person name="Van Eeckhoven J."/>
            <person name="Graham B."/>
            <person name="Knapp R.A."/>
            <person name="Langford K.W."/>
            <person name="Kronenberg Z."/>
            <person name="Press M.O."/>
            <person name="Eacker S.M."/>
            <person name="Wilson-Rankin E.E."/>
            <person name="Purcell J."/>
            <person name="Lester P.J."/>
            <person name="Dearden P.K."/>
        </authorList>
    </citation>
    <scope>NUCLEOTIDE SEQUENCE</scope>
    <source>
        <strain evidence="2">Volc-1</strain>
    </source>
</reference>
<evidence type="ECO:0000313" key="2">
    <source>
        <dbReference type="EMBL" id="KAF7420004.1"/>
    </source>
</evidence>
<accession>A0A834NWY9</accession>
<name>A0A834NWY9_VESPE</name>
<dbReference type="Proteomes" id="UP000600918">
    <property type="component" value="Unassembled WGS sequence"/>
</dbReference>
<keyword evidence="1" id="KW-0472">Membrane</keyword>
<dbReference type="AlphaFoldDB" id="A0A834NWY9"/>
<keyword evidence="3" id="KW-1185">Reference proteome</keyword>
<gene>
    <name evidence="2" type="ORF">H0235_010301</name>
</gene>
<feature type="transmembrane region" description="Helical" evidence="1">
    <location>
        <begin position="20"/>
        <end position="38"/>
    </location>
</feature>
<dbReference type="EMBL" id="JACSDY010000009">
    <property type="protein sequence ID" value="KAF7420004.1"/>
    <property type="molecule type" value="Genomic_DNA"/>
</dbReference>
<proteinExistence type="predicted"/>
<evidence type="ECO:0000313" key="3">
    <source>
        <dbReference type="Proteomes" id="UP000600918"/>
    </source>
</evidence>
<keyword evidence="1" id="KW-1133">Transmembrane helix</keyword>